<dbReference type="EMBL" id="CP144693">
    <property type="protein sequence ID" value="WVZ00107.1"/>
    <property type="molecule type" value="Genomic_DNA"/>
</dbReference>
<evidence type="ECO:0000313" key="2">
    <source>
        <dbReference type="EMBL" id="WVZ00107.1"/>
    </source>
</evidence>
<dbReference type="AlphaFoldDB" id="A0AAQ3RMZ3"/>
<organism evidence="2 3">
    <name type="scientific">Vigna mungo</name>
    <name type="common">Black gram</name>
    <name type="synonym">Phaseolus mungo</name>
    <dbReference type="NCBI Taxonomy" id="3915"/>
    <lineage>
        <taxon>Eukaryota</taxon>
        <taxon>Viridiplantae</taxon>
        <taxon>Streptophyta</taxon>
        <taxon>Embryophyta</taxon>
        <taxon>Tracheophyta</taxon>
        <taxon>Spermatophyta</taxon>
        <taxon>Magnoliopsida</taxon>
        <taxon>eudicotyledons</taxon>
        <taxon>Gunneridae</taxon>
        <taxon>Pentapetalae</taxon>
        <taxon>rosids</taxon>
        <taxon>fabids</taxon>
        <taxon>Fabales</taxon>
        <taxon>Fabaceae</taxon>
        <taxon>Papilionoideae</taxon>
        <taxon>50 kb inversion clade</taxon>
        <taxon>NPAAA clade</taxon>
        <taxon>indigoferoid/millettioid clade</taxon>
        <taxon>Phaseoleae</taxon>
        <taxon>Vigna</taxon>
    </lineage>
</organism>
<evidence type="ECO:0000313" key="3">
    <source>
        <dbReference type="Proteomes" id="UP001374535"/>
    </source>
</evidence>
<feature type="compositionally biased region" description="Polar residues" evidence="1">
    <location>
        <begin position="1"/>
        <end position="25"/>
    </location>
</feature>
<protein>
    <submittedName>
        <fullName evidence="2">Uncharacterized protein</fullName>
    </submittedName>
</protein>
<keyword evidence="3" id="KW-1185">Reference proteome</keyword>
<proteinExistence type="predicted"/>
<accession>A0AAQ3RMZ3</accession>
<sequence length="134" mass="14596">MPVTLAASTISPGSFTPRASDSLITASKFKRGPNSSSPPPSLSPSPPPPPQPASPSPPPPPPKEVWSCVICGNGRRGSGGTQWILKARTWRREWRRMMGDERGSWGELNWGSDHLAALLLEMVKVGMLVWRRVM</sequence>
<reference evidence="2 3" key="1">
    <citation type="journal article" date="2023" name="Life. Sci Alliance">
        <title>Evolutionary insights into 3D genome organization and epigenetic landscape of Vigna mungo.</title>
        <authorList>
            <person name="Junaid A."/>
            <person name="Singh B."/>
            <person name="Bhatia S."/>
        </authorList>
    </citation>
    <scope>NUCLEOTIDE SEQUENCE [LARGE SCALE GENOMIC DNA]</scope>
    <source>
        <strain evidence="2">Urdbean</strain>
    </source>
</reference>
<feature type="region of interest" description="Disordered" evidence="1">
    <location>
        <begin position="1"/>
        <end position="65"/>
    </location>
</feature>
<evidence type="ECO:0000256" key="1">
    <source>
        <dbReference type="SAM" id="MobiDB-lite"/>
    </source>
</evidence>
<name>A0AAQ3RMZ3_VIGMU</name>
<gene>
    <name evidence="2" type="ORF">V8G54_026176</name>
</gene>
<feature type="compositionally biased region" description="Pro residues" evidence="1">
    <location>
        <begin position="36"/>
        <end position="63"/>
    </location>
</feature>
<dbReference type="Proteomes" id="UP001374535">
    <property type="component" value="Chromosome 8"/>
</dbReference>